<protein>
    <submittedName>
        <fullName evidence="1">Uncharacterized protein</fullName>
    </submittedName>
</protein>
<sequence>MGLSYEERDVGLWLLGSLLWPARRFFTNLPCPHTPTRSEGTQMACPSIQWDSRRPGCCCCSVCIWLVWWPLCPGPCLFERIRVASTRPQKFRNALFASAPPAMFFLPFPPAIAKSMLTIVRQRVQRCRGDVLPSPAA</sequence>
<name>A0A1Y1WLH9_9FUNG</name>
<dbReference type="RefSeq" id="XP_040747574.1">
    <property type="nucleotide sequence ID" value="XM_040883514.1"/>
</dbReference>
<evidence type="ECO:0000313" key="2">
    <source>
        <dbReference type="Proteomes" id="UP000193922"/>
    </source>
</evidence>
<dbReference type="GeneID" id="63800162"/>
<dbReference type="Proteomes" id="UP000193922">
    <property type="component" value="Unassembled WGS sequence"/>
</dbReference>
<reference evidence="1 2" key="1">
    <citation type="submission" date="2016-07" db="EMBL/GenBank/DDBJ databases">
        <title>Pervasive Adenine N6-methylation of Active Genes in Fungi.</title>
        <authorList>
            <consortium name="DOE Joint Genome Institute"/>
            <person name="Mondo S.J."/>
            <person name="Dannebaum R.O."/>
            <person name="Kuo R.C."/>
            <person name="Labutti K."/>
            <person name="Haridas S."/>
            <person name="Kuo A."/>
            <person name="Salamov A."/>
            <person name="Ahrendt S.R."/>
            <person name="Lipzen A."/>
            <person name="Sullivan W."/>
            <person name="Andreopoulos W.B."/>
            <person name="Clum A."/>
            <person name="Lindquist E."/>
            <person name="Daum C."/>
            <person name="Ramamoorthy G.K."/>
            <person name="Gryganskyi A."/>
            <person name="Culley D."/>
            <person name="Magnuson J.K."/>
            <person name="James T.Y."/>
            <person name="O'Malley M.A."/>
            <person name="Stajich J.E."/>
            <person name="Spatafora J.W."/>
            <person name="Visel A."/>
            <person name="Grigoriev I.V."/>
        </authorList>
    </citation>
    <scope>NUCLEOTIDE SEQUENCE [LARGE SCALE GENOMIC DNA]</scope>
    <source>
        <strain evidence="1 2">ATCC 12442</strain>
    </source>
</reference>
<proteinExistence type="predicted"/>
<dbReference type="AlphaFoldDB" id="A0A1Y1WLH9"/>
<organism evidence="1 2">
    <name type="scientific">Linderina pennispora</name>
    <dbReference type="NCBI Taxonomy" id="61395"/>
    <lineage>
        <taxon>Eukaryota</taxon>
        <taxon>Fungi</taxon>
        <taxon>Fungi incertae sedis</taxon>
        <taxon>Zoopagomycota</taxon>
        <taxon>Kickxellomycotina</taxon>
        <taxon>Kickxellomycetes</taxon>
        <taxon>Kickxellales</taxon>
        <taxon>Kickxellaceae</taxon>
        <taxon>Linderina</taxon>
    </lineage>
</organism>
<accession>A0A1Y1WLH9</accession>
<dbReference type="EMBL" id="MCFD01000001">
    <property type="protein sequence ID" value="ORX74363.1"/>
    <property type="molecule type" value="Genomic_DNA"/>
</dbReference>
<keyword evidence="2" id="KW-1185">Reference proteome</keyword>
<comment type="caution">
    <text evidence="1">The sequence shown here is derived from an EMBL/GenBank/DDBJ whole genome shotgun (WGS) entry which is preliminary data.</text>
</comment>
<evidence type="ECO:0000313" key="1">
    <source>
        <dbReference type="EMBL" id="ORX74363.1"/>
    </source>
</evidence>
<gene>
    <name evidence="1" type="ORF">DL89DRAFT_14900</name>
</gene>